<reference evidence="22 23" key="1">
    <citation type="journal article" date="2023" name="Commun. Biol.">
        <title>Reorganization of the ancestral sex-determining regions during the evolution of trioecy in Pleodorina starrii.</title>
        <authorList>
            <person name="Takahashi K."/>
            <person name="Suzuki S."/>
            <person name="Kawai-Toyooka H."/>
            <person name="Yamamoto K."/>
            <person name="Hamaji T."/>
            <person name="Ootsuki R."/>
            <person name="Yamaguchi H."/>
            <person name="Kawachi M."/>
            <person name="Higashiyama T."/>
            <person name="Nozaki H."/>
        </authorList>
    </citation>
    <scope>NUCLEOTIDE SEQUENCE [LARGE SCALE GENOMIC DNA]</scope>
    <source>
        <strain evidence="22 23">NIES-4479</strain>
    </source>
</reference>
<protein>
    <recommendedName>
        <fullName evidence="21">Clp R domain-containing protein</fullName>
    </recommendedName>
</protein>
<dbReference type="Pfam" id="PF17871">
    <property type="entry name" value="AAA_lid_9"/>
    <property type="match status" value="1"/>
</dbReference>
<evidence type="ECO:0000256" key="15">
    <source>
        <dbReference type="ARBA" id="ARBA00023136"/>
    </source>
</evidence>
<dbReference type="InterPro" id="IPR027417">
    <property type="entry name" value="P-loop_NTPase"/>
</dbReference>
<dbReference type="FunFam" id="3.40.50.300:FF:000025">
    <property type="entry name" value="ATP-dependent Clp protease subunit"/>
    <property type="match status" value="1"/>
</dbReference>
<dbReference type="FunFam" id="1.10.8.60:FF:000001">
    <property type="entry name" value="ATP-dependent zinc metalloprotease FtsH"/>
    <property type="match status" value="1"/>
</dbReference>
<comment type="subcellular location">
    <subcellularLocation>
        <location evidence="2">Membrane</location>
    </subcellularLocation>
</comment>
<dbReference type="SMART" id="SM00382">
    <property type="entry name" value="AAA"/>
    <property type="match status" value="3"/>
</dbReference>
<dbReference type="GO" id="GO:0004222">
    <property type="term" value="F:metalloendopeptidase activity"/>
    <property type="evidence" value="ECO:0007669"/>
    <property type="project" value="InterPro"/>
</dbReference>
<evidence type="ECO:0000313" key="23">
    <source>
        <dbReference type="Proteomes" id="UP001165080"/>
    </source>
</evidence>
<name>A0A9W6C332_9CHLO</name>
<dbReference type="NCBIfam" id="TIGR01241">
    <property type="entry name" value="FtsH_fam"/>
    <property type="match status" value="1"/>
</dbReference>
<dbReference type="InterPro" id="IPR003593">
    <property type="entry name" value="AAA+_ATPase"/>
</dbReference>
<evidence type="ECO:0000256" key="8">
    <source>
        <dbReference type="ARBA" id="ARBA00022737"/>
    </source>
</evidence>
<dbReference type="SUPFAM" id="SSF52540">
    <property type="entry name" value="P-loop containing nucleoside triphosphate hydrolases"/>
    <property type="match status" value="3"/>
</dbReference>
<dbReference type="PANTHER" id="PTHR11638">
    <property type="entry name" value="ATP-DEPENDENT CLP PROTEASE"/>
    <property type="match status" value="1"/>
</dbReference>
<dbReference type="Gene3D" id="4.10.860.10">
    <property type="entry name" value="UVR domain"/>
    <property type="match status" value="1"/>
</dbReference>
<dbReference type="FunFam" id="3.40.50.300:FF:000001">
    <property type="entry name" value="ATP-dependent zinc metalloprotease FtsH"/>
    <property type="match status" value="1"/>
</dbReference>
<keyword evidence="6 20" id="KW-0812">Transmembrane</keyword>
<dbReference type="InterPro" id="IPR028299">
    <property type="entry name" value="ClpA/B_CS2"/>
</dbReference>
<evidence type="ECO:0000259" key="21">
    <source>
        <dbReference type="PROSITE" id="PS51903"/>
    </source>
</evidence>
<organism evidence="22 23">
    <name type="scientific">Pleodorina starrii</name>
    <dbReference type="NCBI Taxonomy" id="330485"/>
    <lineage>
        <taxon>Eukaryota</taxon>
        <taxon>Viridiplantae</taxon>
        <taxon>Chlorophyta</taxon>
        <taxon>core chlorophytes</taxon>
        <taxon>Chlorophyceae</taxon>
        <taxon>CS clade</taxon>
        <taxon>Chlamydomonadales</taxon>
        <taxon>Volvocaceae</taxon>
        <taxon>Pleodorina</taxon>
    </lineage>
</organism>
<keyword evidence="23" id="KW-1185">Reference proteome</keyword>
<dbReference type="PANTHER" id="PTHR11638:SF145">
    <property type="entry name" value="CLPA_B PROTEASE ATP BINDING SUBUNIT-RELATED"/>
    <property type="match status" value="1"/>
</dbReference>
<keyword evidence="14" id="KW-0482">Metalloprotease</keyword>
<dbReference type="SMART" id="SM01086">
    <property type="entry name" value="ClpB_D2-small"/>
    <property type="match status" value="1"/>
</dbReference>
<dbReference type="Pfam" id="PF10431">
    <property type="entry name" value="ClpB_D2-small"/>
    <property type="match status" value="1"/>
</dbReference>
<dbReference type="PROSITE" id="PS00871">
    <property type="entry name" value="CLPAB_2"/>
    <property type="match status" value="1"/>
</dbReference>
<feature type="region of interest" description="Disordered" evidence="19">
    <location>
        <begin position="652"/>
        <end position="673"/>
    </location>
</feature>
<dbReference type="GO" id="GO:0006508">
    <property type="term" value="P:proteolysis"/>
    <property type="evidence" value="ECO:0007669"/>
    <property type="project" value="UniProtKB-KW"/>
</dbReference>
<dbReference type="GO" id="GO:0016887">
    <property type="term" value="F:ATP hydrolysis activity"/>
    <property type="evidence" value="ECO:0007669"/>
    <property type="project" value="InterPro"/>
</dbReference>
<dbReference type="FunFam" id="1.20.58.760:FF:000001">
    <property type="entry name" value="ATP-dependent zinc metalloprotease FtsH"/>
    <property type="match status" value="1"/>
</dbReference>
<evidence type="ECO:0000256" key="19">
    <source>
        <dbReference type="SAM" id="MobiDB-lite"/>
    </source>
</evidence>
<dbReference type="InterPro" id="IPR036628">
    <property type="entry name" value="Clp_N_dom_sf"/>
</dbReference>
<accession>A0A9W6C332</accession>
<evidence type="ECO:0000256" key="5">
    <source>
        <dbReference type="ARBA" id="ARBA00022670"/>
    </source>
</evidence>
<dbReference type="Pfam" id="PF02861">
    <property type="entry name" value="Clp_N"/>
    <property type="match status" value="1"/>
</dbReference>
<dbReference type="CDD" id="cd19499">
    <property type="entry name" value="RecA-like_ClpB_Hsp104-like"/>
    <property type="match status" value="1"/>
</dbReference>
<dbReference type="InterPro" id="IPR003960">
    <property type="entry name" value="ATPase_AAA_CS"/>
</dbReference>
<comment type="similarity">
    <text evidence="4">In the N-terminal section; belongs to the AAA ATPase family.</text>
</comment>
<dbReference type="GO" id="GO:0004176">
    <property type="term" value="F:ATP-dependent peptidase activity"/>
    <property type="evidence" value="ECO:0007669"/>
    <property type="project" value="InterPro"/>
</dbReference>
<proteinExistence type="inferred from homology"/>
<feature type="compositionally biased region" description="Basic and acidic residues" evidence="19">
    <location>
        <begin position="1475"/>
        <end position="1492"/>
    </location>
</feature>
<dbReference type="EMBL" id="BRXU01000069">
    <property type="protein sequence ID" value="GLC62763.1"/>
    <property type="molecule type" value="Genomic_DNA"/>
</dbReference>
<keyword evidence="8 17" id="KW-0677">Repeat</keyword>
<evidence type="ECO:0000256" key="13">
    <source>
        <dbReference type="ARBA" id="ARBA00022989"/>
    </source>
</evidence>
<evidence type="ECO:0000256" key="9">
    <source>
        <dbReference type="ARBA" id="ARBA00022741"/>
    </source>
</evidence>
<dbReference type="Pfam" id="PF01434">
    <property type="entry name" value="Peptidase_M41"/>
    <property type="match status" value="1"/>
</dbReference>
<dbReference type="PRINTS" id="PR00300">
    <property type="entry name" value="CLPPROTEASEA"/>
</dbReference>
<evidence type="ECO:0000256" key="12">
    <source>
        <dbReference type="ARBA" id="ARBA00022840"/>
    </source>
</evidence>
<dbReference type="InterPro" id="IPR041569">
    <property type="entry name" value="AAA_lid_3"/>
</dbReference>
<evidence type="ECO:0000256" key="4">
    <source>
        <dbReference type="ARBA" id="ARBA00010550"/>
    </source>
</evidence>
<evidence type="ECO:0000256" key="7">
    <source>
        <dbReference type="ARBA" id="ARBA00022723"/>
    </source>
</evidence>
<keyword evidence="10" id="KW-0378">Hydrolase</keyword>
<dbReference type="GO" id="GO:0034605">
    <property type="term" value="P:cellular response to heat"/>
    <property type="evidence" value="ECO:0007669"/>
    <property type="project" value="TreeGrafter"/>
</dbReference>
<dbReference type="FunFam" id="3.40.50.300:FF:000010">
    <property type="entry name" value="Chaperone clpB 1, putative"/>
    <property type="match status" value="1"/>
</dbReference>
<dbReference type="HAMAP" id="MF_01458">
    <property type="entry name" value="FtsH"/>
    <property type="match status" value="1"/>
</dbReference>
<dbReference type="SUPFAM" id="SSF140990">
    <property type="entry name" value="FtsH protease domain-like"/>
    <property type="match status" value="1"/>
</dbReference>
<keyword evidence="15 20" id="KW-0472">Membrane</keyword>
<dbReference type="InterPro" id="IPR050130">
    <property type="entry name" value="ClpA_ClpB"/>
</dbReference>
<dbReference type="Gene3D" id="1.20.58.760">
    <property type="entry name" value="Peptidase M41"/>
    <property type="match status" value="1"/>
</dbReference>
<dbReference type="Pfam" id="PF07724">
    <property type="entry name" value="AAA_2"/>
    <property type="match status" value="1"/>
</dbReference>
<dbReference type="Pfam" id="PF17862">
    <property type="entry name" value="AAA_lid_3"/>
    <property type="match status" value="1"/>
</dbReference>
<dbReference type="PROSITE" id="PS51903">
    <property type="entry name" value="CLP_R"/>
    <property type="match status" value="1"/>
</dbReference>
<dbReference type="Proteomes" id="UP001165080">
    <property type="component" value="Unassembled WGS sequence"/>
</dbReference>
<evidence type="ECO:0000256" key="17">
    <source>
        <dbReference type="PROSITE-ProRule" id="PRU01251"/>
    </source>
</evidence>
<dbReference type="Gene3D" id="3.40.50.300">
    <property type="entry name" value="P-loop containing nucleotide triphosphate hydrolases"/>
    <property type="match status" value="3"/>
</dbReference>
<dbReference type="GO" id="GO:0016020">
    <property type="term" value="C:membrane"/>
    <property type="evidence" value="ECO:0007669"/>
    <property type="project" value="UniProtKB-SubCell"/>
</dbReference>
<keyword evidence="5" id="KW-0645">Protease</keyword>
<evidence type="ECO:0000256" key="6">
    <source>
        <dbReference type="ARBA" id="ARBA00022692"/>
    </source>
</evidence>
<evidence type="ECO:0000256" key="3">
    <source>
        <dbReference type="ARBA" id="ARBA00010044"/>
    </source>
</evidence>
<dbReference type="GO" id="GO:0010304">
    <property type="term" value="P:PSII associated light-harvesting complex II catabolic process"/>
    <property type="evidence" value="ECO:0007669"/>
    <property type="project" value="UniProtKB-ARBA"/>
</dbReference>
<evidence type="ECO:0000256" key="20">
    <source>
        <dbReference type="SAM" id="Phobius"/>
    </source>
</evidence>
<dbReference type="InterPro" id="IPR041546">
    <property type="entry name" value="ClpA/ClpB_AAA_lid"/>
</dbReference>
<sequence length="1523" mass="167181">MAVIFIQDLIAGWQSVAPISYSQFETYLEDGRVASVAVGSDTITGTFTEPVDGKSQFVTTVVDPAILQRIDRSGVEITGVPQNTFLGTLISWVAPALVFFGIWMLLFRKFADKQGFGGFMQVGRSKAKVYMEKETGVSFADVAGVDEAKAELEEVVEFLRNPAEYGKLGAHIPKGILLVGPPGTGKTLLARAVAGEAGVTFFSISGSEFVEMFVGVGAARVRDLFEQARKSAPAIIFIDELDALGRARSSGQIAGGHDEREQTLNQLLTELDGFDPSVGIVLLAATNRPEILDPALLRAGRFDRQVLVDRPDKKGRVQILNVHMKKVKLAPDVDAEKVAALTPGFSGADLANLVNEAALLATRRKADAVTMDDFNNAVERIIAGLEKKNRVLNPREREIVAHHEMGHALVAMALPGVDPVHKVSIIPRGIGALGYTIQRPTEDRFLMTREELENKIAVLLGGRAAEKIIYDHVSTGAADDLVKATDIARAMVARYGMDEELGHVSYDTDRPGFLGTGDQASWLNRRYSEATAERMDIKVRDIVDGVFKRTLTLLESNLDLLEQSAQDLLQRETLDEPDLVAIGSKNMELCDQHYSEMARRSGRSASPLESLFGRRSLLDEFFGESGFGSLFGDSPLRGGTLGSMGDGDDAVVDATFGEGAPRRGSRRGGGRTIADRLSEQGNKLLQDAAQKAGEFGRSEVDTEHLLLALTSSDVVKTILEQFKVDVDDLRRQVEKEAKRGDAKTEGEIGVSPRLKDALNRAFIASNELGHSYVGPEHLLIGLAEEGEGLAASILRKYGLTPQALRQQVTKVVGKGAEEGRVEAPSSTPDLDQFSRDLTKLAREGKLDPVIGRAREIETTIEVLARRKKNNPVLIGEPGVGKTAIVEGLAQRIVAGEVPEALRDKRLVELNINSMVAGSKYRGEFEERVQKILKEITEEKDSLILFIDEIHTIVGAGQGGGEGGLDIANTFKPALARGELNLIGATTLNEYQKYIEKDAALERRFQPVYVEEPTIAQVIMILRGLRDTLEAHHKVTITDEAIVAAAELSDRYITGRFMPDKAIDLIDQAAARVKISATARPVDVQELEAEVAQIKREQDYAAARKQFDRAAELKKELEQKQKELDELLEIWKRDQASATAEVRADHVAQIVSKITGVPVTELTTEEKDKLLKLEEKLHERVIGQEEAIRAVADAVRLARAGLREGRGPTATFLFLGPTGVGKTELAKTLAEVIFGDQDAIIRIDMSEYGERHSVARLVGAPPGYVGYDEGGQLTEKVRRRPYSVVLLDEIEKAHPDVYNILLQVFDDGRLTDGKGRVVDFTNTIIIATSNLGSDIIQRNLTKRGSSEFDEAKQKSELMEVLRGHFRPEFINRIDEIIVFHSLNQSEIRQIVELQLNRVKRTALTQGVELEFDVSVVDHFGAVGFRPEFGARELRRLIRSELETELARELLSGRIEDGDKVRVAWSEDEQRVVFEKIVKDTGDDSPDDQAKAGIEEPSEVAEDKTDVPKPSVGDEVQSKDDKSAE</sequence>
<evidence type="ECO:0000313" key="22">
    <source>
        <dbReference type="EMBL" id="GLC62763.1"/>
    </source>
</evidence>
<dbReference type="PROSITE" id="PS00674">
    <property type="entry name" value="AAA"/>
    <property type="match status" value="1"/>
</dbReference>
<gene>
    <name evidence="22" type="primary">PLESTB003908</name>
    <name evidence="22" type="ORF">PLESTB_001936300</name>
</gene>
<dbReference type="Pfam" id="PF06480">
    <property type="entry name" value="FtsH_ext"/>
    <property type="match status" value="1"/>
</dbReference>
<evidence type="ECO:0000256" key="16">
    <source>
        <dbReference type="ARBA" id="ARBA00023186"/>
    </source>
</evidence>
<dbReference type="CDD" id="cd19501">
    <property type="entry name" value="RecA-like_FtsH"/>
    <property type="match status" value="1"/>
</dbReference>
<keyword evidence="16" id="KW-0143">Chaperone</keyword>
<evidence type="ECO:0000256" key="10">
    <source>
        <dbReference type="ARBA" id="ARBA00022801"/>
    </source>
</evidence>
<comment type="caution">
    <text evidence="22">The sequence shown here is derived from an EMBL/GenBank/DDBJ whole genome shotgun (WGS) entry which is preliminary data.</text>
</comment>
<dbReference type="InterPro" id="IPR019489">
    <property type="entry name" value="Clp_ATPase_C"/>
</dbReference>
<dbReference type="Gene3D" id="3.30.720.210">
    <property type="match status" value="1"/>
</dbReference>
<dbReference type="InterPro" id="IPR000642">
    <property type="entry name" value="Peptidase_M41"/>
</dbReference>
<dbReference type="InterPro" id="IPR004176">
    <property type="entry name" value="Clp_R_N"/>
</dbReference>
<feature type="transmembrane region" description="Helical" evidence="20">
    <location>
        <begin position="85"/>
        <end position="106"/>
    </location>
</feature>
<dbReference type="InterPro" id="IPR005936">
    <property type="entry name" value="FtsH"/>
</dbReference>
<keyword evidence="7" id="KW-0479">Metal-binding</keyword>
<dbReference type="InterPro" id="IPR001270">
    <property type="entry name" value="ClpA/B"/>
</dbReference>
<keyword evidence="9" id="KW-0547">Nucleotide-binding</keyword>
<keyword evidence="13 20" id="KW-1133">Transmembrane helix</keyword>
<dbReference type="Gene3D" id="1.10.8.60">
    <property type="match status" value="3"/>
</dbReference>
<comment type="cofactor">
    <cofactor evidence="1">
        <name>Zn(2+)</name>
        <dbReference type="ChEBI" id="CHEBI:29105"/>
    </cofactor>
</comment>
<comment type="similarity">
    <text evidence="3">In the C-terminal section; belongs to the peptidase M41 family.</text>
</comment>
<feature type="region of interest" description="Disordered" evidence="19">
    <location>
        <begin position="1475"/>
        <end position="1523"/>
    </location>
</feature>
<feature type="domain" description="Clp R" evidence="21">
    <location>
        <begin position="674"/>
        <end position="814"/>
    </location>
</feature>
<dbReference type="InterPro" id="IPR003959">
    <property type="entry name" value="ATPase_AAA_core"/>
</dbReference>
<keyword evidence="12" id="KW-0067">ATP-binding</keyword>
<dbReference type="SUPFAM" id="SSF81923">
    <property type="entry name" value="Double Clp-N motif"/>
    <property type="match status" value="1"/>
</dbReference>
<feature type="compositionally biased region" description="Basic and acidic residues" evidence="19">
    <location>
        <begin position="1514"/>
        <end position="1523"/>
    </location>
</feature>
<evidence type="ECO:0000256" key="11">
    <source>
        <dbReference type="ARBA" id="ARBA00022833"/>
    </source>
</evidence>
<keyword evidence="18" id="KW-0175">Coiled coil</keyword>
<dbReference type="InterPro" id="IPR037219">
    <property type="entry name" value="Peptidase_M41-like"/>
</dbReference>
<dbReference type="GO" id="GO:0008270">
    <property type="term" value="F:zinc ion binding"/>
    <property type="evidence" value="ECO:0007669"/>
    <property type="project" value="InterPro"/>
</dbReference>
<dbReference type="InterPro" id="IPR011546">
    <property type="entry name" value="Pept_M41_FtsH_extracell"/>
</dbReference>
<keyword evidence="11" id="KW-0862">Zinc</keyword>
<evidence type="ECO:0000256" key="18">
    <source>
        <dbReference type="SAM" id="Coils"/>
    </source>
</evidence>
<evidence type="ECO:0000256" key="1">
    <source>
        <dbReference type="ARBA" id="ARBA00001947"/>
    </source>
</evidence>
<evidence type="ECO:0000256" key="14">
    <source>
        <dbReference type="ARBA" id="ARBA00023049"/>
    </source>
</evidence>
<dbReference type="Gene3D" id="1.10.1780.10">
    <property type="entry name" value="Clp, N-terminal domain"/>
    <property type="match status" value="1"/>
</dbReference>
<dbReference type="GO" id="GO:0005524">
    <property type="term" value="F:ATP binding"/>
    <property type="evidence" value="ECO:0007669"/>
    <property type="project" value="UniProtKB-KW"/>
</dbReference>
<feature type="coiled-coil region" evidence="18">
    <location>
        <begin position="1083"/>
        <end position="1133"/>
    </location>
</feature>
<dbReference type="GO" id="GO:0005737">
    <property type="term" value="C:cytoplasm"/>
    <property type="evidence" value="ECO:0007669"/>
    <property type="project" value="TreeGrafter"/>
</dbReference>
<evidence type="ECO:0000256" key="2">
    <source>
        <dbReference type="ARBA" id="ARBA00004370"/>
    </source>
</evidence>
<dbReference type="Pfam" id="PF00004">
    <property type="entry name" value="AAA"/>
    <property type="match status" value="2"/>
</dbReference>
<dbReference type="CDD" id="cd00009">
    <property type="entry name" value="AAA"/>
    <property type="match status" value="1"/>
</dbReference>